<evidence type="ECO:0000259" key="8">
    <source>
        <dbReference type="PROSITE" id="PS52004"/>
    </source>
</evidence>
<keyword evidence="6 9" id="KW-0012">Acyltransferase</keyword>
<evidence type="ECO:0000313" key="9">
    <source>
        <dbReference type="EMBL" id="TWV38379.1"/>
    </source>
</evidence>
<feature type="domain" description="Carrier" evidence="7">
    <location>
        <begin position="43"/>
        <end position="121"/>
    </location>
</feature>
<dbReference type="SUPFAM" id="SSF53901">
    <property type="entry name" value="Thiolase-like"/>
    <property type="match status" value="1"/>
</dbReference>
<dbReference type="InterPro" id="IPR032821">
    <property type="entry name" value="PKS_assoc"/>
</dbReference>
<evidence type="ECO:0000259" key="7">
    <source>
        <dbReference type="PROSITE" id="PS50075"/>
    </source>
</evidence>
<dbReference type="FunFam" id="1.10.1200.10:FF:000007">
    <property type="entry name" value="Probable polyketide synthase pks17"/>
    <property type="match status" value="1"/>
</dbReference>
<dbReference type="InterPro" id="IPR014031">
    <property type="entry name" value="Ketoacyl_synth_C"/>
</dbReference>
<dbReference type="GO" id="GO:0004315">
    <property type="term" value="F:3-oxoacyl-[acyl-carrier-protein] synthase activity"/>
    <property type="evidence" value="ECO:0007669"/>
    <property type="project" value="InterPro"/>
</dbReference>
<evidence type="ECO:0000256" key="2">
    <source>
        <dbReference type="ARBA" id="ARBA00022553"/>
    </source>
</evidence>
<dbReference type="InterPro" id="IPR014030">
    <property type="entry name" value="Ketoacyl_synth_N"/>
</dbReference>
<keyword evidence="4" id="KW-0045">Antibiotic biosynthesis</keyword>
<proteinExistence type="predicted"/>
<dbReference type="SMART" id="SM00823">
    <property type="entry name" value="PKS_PP"/>
    <property type="match status" value="1"/>
</dbReference>
<dbReference type="GO" id="GO:0031177">
    <property type="term" value="F:phosphopantetheine binding"/>
    <property type="evidence" value="ECO:0007669"/>
    <property type="project" value="InterPro"/>
</dbReference>
<dbReference type="RefSeq" id="WP_146467312.1">
    <property type="nucleotide sequence ID" value="NZ_VOGW01000141.1"/>
</dbReference>
<reference evidence="9" key="1">
    <citation type="journal article" date="2019" name="Microbiol. Resour. Announc.">
        <title>Draft Genomic Sequences of Streptomyces misionensis and Streptomyces albidoflavus, bacteria applied for phytopathogen biocontrol.</title>
        <authorList>
            <person name="Pylro V."/>
            <person name="Dias A."/>
            <person name="Andreote F."/>
            <person name="Varani A."/>
            <person name="Andreote C."/>
            <person name="Bernardo E."/>
            <person name="Martins T."/>
        </authorList>
    </citation>
    <scope>NUCLEOTIDE SEQUENCE [LARGE SCALE GENOMIC DNA]</scope>
    <source>
        <strain evidence="9">66</strain>
    </source>
</reference>
<keyword evidence="3 9" id="KW-0808">Transferase</keyword>
<dbReference type="Pfam" id="PF00109">
    <property type="entry name" value="ketoacyl-synt"/>
    <property type="match status" value="1"/>
</dbReference>
<dbReference type="PROSITE" id="PS00606">
    <property type="entry name" value="KS3_1"/>
    <property type="match status" value="1"/>
</dbReference>
<dbReference type="InterPro" id="IPR016035">
    <property type="entry name" value="Acyl_Trfase/lysoPLipase"/>
</dbReference>
<dbReference type="FunFam" id="3.40.47.10:FF:000019">
    <property type="entry name" value="Polyketide synthase type I"/>
    <property type="match status" value="1"/>
</dbReference>
<dbReference type="CDD" id="cd00833">
    <property type="entry name" value="PKS"/>
    <property type="match status" value="1"/>
</dbReference>
<name>A0A5C6JAC1_9ACTN</name>
<dbReference type="Gene3D" id="3.40.366.10">
    <property type="entry name" value="Malonyl-Coenzyme A Acyl Carrier Protein, domain 2"/>
    <property type="match status" value="1"/>
</dbReference>
<dbReference type="Proteomes" id="UP000320481">
    <property type="component" value="Unassembled WGS sequence"/>
</dbReference>
<keyword evidence="1" id="KW-0596">Phosphopantetheine</keyword>
<dbReference type="InterPro" id="IPR018201">
    <property type="entry name" value="Ketoacyl_synth_AS"/>
</dbReference>
<dbReference type="Pfam" id="PF02801">
    <property type="entry name" value="Ketoacyl-synt_C"/>
    <property type="match status" value="1"/>
</dbReference>
<dbReference type="Gene3D" id="3.40.47.10">
    <property type="match status" value="1"/>
</dbReference>
<feature type="domain" description="Ketosynthase family 3 (KS3)" evidence="8">
    <location>
        <begin position="141"/>
        <end position="565"/>
    </location>
</feature>
<keyword evidence="5" id="KW-0511">Multifunctional enzyme</keyword>
<evidence type="ECO:0000256" key="1">
    <source>
        <dbReference type="ARBA" id="ARBA00022450"/>
    </source>
</evidence>
<dbReference type="PANTHER" id="PTHR43775:SF51">
    <property type="entry name" value="INACTIVE PHENOLPHTHIOCEROL SYNTHESIS POLYKETIDE SYNTHASE TYPE I PKS1-RELATED"/>
    <property type="match status" value="1"/>
</dbReference>
<keyword evidence="10" id="KW-1185">Reference proteome</keyword>
<dbReference type="SUPFAM" id="SSF52151">
    <property type="entry name" value="FabD/lysophospholipase-like"/>
    <property type="match status" value="1"/>
</dbReference>
<dbReference type="GO" id="GO:0033068">
    <property type="term" value="P:macrolide biosynthetic process"/>
    <property type="evidence" value="ECO:0007669"/>
    <property type="project" value="UniProtKB-ARBA"/>
</dbReference>
<dbReference type="InterPro" id="IPR036736">
    <property type="entry name" value="ACP-like_sf"/>
</dbReference>
<dbReference type="InterPro" id="IPR014043">
    <property type="entry name" value="Acyl_transferase_dom"/>
</dbReference>
<dbReference type="SMART" id="SM00827">
    <property type="entry name" value="PKS_AT"/>
    <property type="match status" value="1"/>
</dbReference>
<dbReference type="Gene3D" id="1.10.1200.10">
    <property type="entry name" value="ACP-like"/>
    <property type="match status" value="1"/>
</dbReference>
<dbReference type="AlphaFoldDB" id="A0A5C6JAC1"/>
<dbReference type="InterPro" id="IPR009081">
    <property type="entry name" value="PP-bd_ACP"/>
</dbReference>
<evidence type="ECO:0000256" key="5">
    <source>
        <dbReference type="ARBA" id="ARBA00023268"/>
    </source>
</evidence>
<dbReference type="InterPro" id="IPR001227">
    <property type="entry name" value="Ac_transferase_dom_sf"/>
</dbReference>
<feature type="non-terminal residue" evidence="9">
    <location>
        <position position="804"/>
    </location>
</feature>
<keyword evidence="2" id="KW-0597">Phosphoprotein</keyword>
<dbReference type="PANTHER" id="PTHR43775">
    <property type="entry name" value="FATTY ACID SYNTHASE"/>
    <property type="match status" value="1"/>
</dbReference>
<dbReference type="Pfam" id="PF00698">
    <property type="entry name" value="Acyl_transf_1"/>
    <property type="match status" value="1"/>
</dbReference>
<dbReference type="PROSITE" id="PS52004">
    <property type="entry name" value="KS3_2"/>
    <property type="match status" value="1"/>
</dbReference>
<evidence type="ECO:0000256" key="6">
    <source>
        <dbReference type="ARBA" id="ARBA00023315"/>
    </source>
</evidence>
<dbReference type="Pfam" id="PF16197">
    <property type="entry name" value="KAsynt_C_assoc"/>
    <property type="match status" value="1"/>
</dbReference>
<dbReference type="InterPro" id="IPR016039">
    <property type="entry name" value="Thiolase-like"/>
</dbReference>
<evidence type="ECO:0000256" key="3">
    <source>
        <dbReference type="ARBA" id="ARBA00022679"/>
    </source>
</evidence>
<gene>
    <name evidence="9" type="ORF">FRZ03_24530</name>
</gene>
<dbReference type="EMBL" id="VOGW01000141">
    <property type="protein sequence ID" value="TWV38379.1"/>
    <property type="molecule type" value="Genomic_DNA"/>
</dbReference>
<dbReference type="GO" id="GO:0004312">
    <property type="term" value="F:fatty acid synthase activity"/>
    <property type="evidence" value="ECO:0007669"/>
    <property type="project" value="TreeGrafter"/>
</dbReference>
<dbReference type="Gene3D" id="3.30.70.3290">
    <property type="match status" value="1"/>
</dbReference>
<evidence type="ECO:0000256" key="4">
    <source>
        <dbReference type="ARBA" id="ARBA00023194"/>
    </source>
</evidence>
<dbReference type="PROSITE" id="PS50075">
    <property type="entry name" value="CARRIER"/>
    <property type="match status" value="1"/>
</dbReference>
<organism evidence="9 10">
    <name type="scientific">Streptomyces misionensis</name>
    <dbReference type="NCBI Taxonomy" id="67331"/>
    <lineage>
        <taxon>Bacteria</taxon>
        <taxon>Bacillati</taxon>
        <taxon>Actinomycetota</taxon>
        <taxon>Actinomycetes</taxon>
        <taxon>Kitasatosporales</taxon>
        <taxon>Streptomycetaceae</taxon>
        <taxon>Streptomyces</taxon>
    </lineage>
</organism>
<dbReference type="InterPro" id="IPR020841">
    <property type="entry name" value="PKS_Beta-ketoAc_synthase_dom"/>
</dbReference>
<evidence type="ECO:0000313" key="10">
    <source>
        <dbReference type="Proteomes" id="UP000320481"/>
    </source>
</evidence>
<dbReference type="SMART" id="SM01294">
    <property type="entry name" value="PKS_PP_betabranch"/>
    <property type="match status" value="1"/>
</dbReference>
<dbReference type="Pfam" id="PF00550">
    <property type="entry name" value="PP-binding"/>
    <property type="match status" value="1"/>
</dbReference>
<dbReference type="InterPro" id="IPR020806">
    <property type="entry name" value="PKS_PP-bd"/>
</dbReference>
<feature type="non-terminal residue" evidence="9">
    <location>
        <position position="1"/>
    </location>
</feature>
<comment type="caution">
    <text evidence="9">The sequence shown here is derived from an EMBL/GenBank/DDBJ whole genome shotgun (WGS) entry which is preliminary data.</text>
</comment>
<dbReference type="InterPro" id="IPR050091">
    <property type="entry name" value="PKS_NRPS_Biosynth_Enz"/>
</dbReference>
<sequence length="804" mass="83707">YWLRSAAATDTVSSVADQLPGIAEPPSDTGVLTAGLAGQSTPEQERILLATVRRETAAVLGFSSPDAIEPDMVFNQIGFDSATAVQLRNRLNTLTGRTLPASLLFDYPTPQVLAAFLLEELVDDLPAPAAAVPATAPATTDEPVAIVGMACRLPGGVTTPEELWDLVLDGRDGISDFPTDRGWDLDSLFHPDPDHTGTSYARQGGFLHDAGEFDAGFFGISPREALAVDPQQRLMLETSWEALERAGLDPTALRGTDVGVFSGVTYHNYGSGVEPVPAELEGMLGLGASASVLSGRVSYALGFEGPSVAVDTACSSSLVALHLAARALRAGECSIALAGGVTVMPTPGIFIAFSRQRGMSVDGRCKSFAASADGTGWAEGAGVLALERLSDARRNGHQVLAVVRGSAVNQDGASNGLTAPNGPSQQRVIRRALAEAGLAPGDVDALEAHGTGTALGDPIEAQAVLATYGQDRERPLLLGSLKSNIGHAQAAAGVAGVIKTVLALQHGILPRTLHVDAPTPQVDWSAGAVELLTEQRPWPEVERPRRAGVSAFGVSGTNAHVILEQAEPAPVDTTSTWPKDVPVPLPLSGRGATALRAQAQRLLSYLGQRPELDLAALGAALALGRAALPDRAVVLARDRDEALAGLGALARGEKAPGVVTGTVTRGRLAVLFTGQGSQRAGMGRELHQAFPVYREAFDEVCAALGGDIRETVLGNDQNRLDRTKYTQAALFALEVALYRLITSWGITPDIVAGHSIGEVTAAHIAGVLSLKDAATLVTTRARLMETLPQGGAMIAVATTEHNIP</sequence>
<accession>A0A5C6JAC1</accession>
<dbReference type="SMART" id="SM00825">
    <property type="entry name" value="PKS_KS"/>
    <property type="match status" value="1"/>
</dbReference>
<protein>
    <submittedName>
        <fullName evidence="9">Acyltransferase domain-containing protein</fullName>
    </submittedName>
</protein>
<dbReference type="GO" id="GO:0006633">
    <property type="term" value="P:fatty acid biosynthetic process"/>
    <property type="evidence" value="ECO:0007669"/>
    <property type="project" value="InterPro"/>
</dbReference>
<dbReference type="SUPFAM" id="SSF47336">
    <property type="entry name" value="ACP-like"/>
    <property type="match status" value="1"/>
</dbReference>